<evidence type="ECO:0000313" key="14">
    <source>
        <dbReference type="EMBL" id="HIW87947.1"/>
    </source>
</evidence>
<dbReference type="PIRSF" id="PIRSF001604">
    <property type="entry name" value="LigA"/>
    <property type="match status" value="1"/>
</dbReference>
<dbReference type="HAMAP" id="MF_01588">
    <property type="entry name" value="DNA_ligase_A"/>
    <property type="match status" value="1"/>
</dbReference>
<evidence type="ECO:0000256" key="9">
    <source>
        <dbReference type="ARBA" id="ARBA00023204"/>
    </source>
</evidence>
<evidence type="ECO:0000256" key="8">
    <source>
        <dbReference type="ARBA" id="ARBA00023027"/>
    </source>
</evidence>
<keyword evidence="6 11" id="KW-0862">Zinc</keyword>
<dbReference type="Gene3D" id="1.10.287.610">
    <property type="entry name" value="Helix hairpin bin"/>
    <property type="match status" value="1"/>
</dbReference>
<feature type="binding site" evidence="11">
    <location>
        <position position="439"/>
    </location>
    <ligand>
        <name>Zn(2+)</name>
        <dbReference type="ChEBI" id="CHEBI:29105"/>
    </ligand>
</feature>
<keyword evidence="2 11" id="KW-0436">Ligase</keyword>
<keyword evidence="3 11" id="KW-0235">DNA replication</keyword>
<dbReference type="EC" id="6.5.1.2" evidence="11"/>
<feature type="binding site" evidence="11">
    <location>
        <begin position="86"/>
        <end position="87"/>
    </location>
    <ligand>
        <name>NAD(+)</name>
        <dbReference type="ChEBI" id="CHEBI:57540"/>
    </ligand>
</feature>
<dbReference type="FunFam" id="1.10.150.20:FF:000006">
    <property type="entry name" value="DNA ligase"/>
    <property type="match status" value="1"/>
</dbReference>
<dbReference type="AlphaFoldDB" id="A0A9D1RHY9"/>
<dbReference type="SMART" id="SM00532">
    <property type="entry name" value="LIGANc"/>
    <property type="match status" value="1"/>
</dbReference>
<dbReference type="GO" id="GO:0006281">
    <property type="term" value="P:DNA repair"/>
    <property type="evidence" value="ECO:0007669"/>
    <property type="project" value="UniProtKB-KW"/>
</dbReference>
<proteinExistence type="inferred from homology"/>
<dbReference type="GO" id="GO:0003911">
    <property type="term" value="F:DNA ligase (NAD+) activity"/>
    <property type="evidence" value="ECO:0007669"/>
    <property type="project" value="UniProtKB-UniRule"/>
</dbReference>
<dbReference type="SMART" id="SM00292">
    <property type="entry name" value="BRCT"/>
    <property type="match status" value="1"/>
</dbReference>
<dbReference type="Pfam" id="PF12826">
    <property type="entry name" value="HHH_2"/>
    <property type="match status" value="1"/>
</dbReference>
<dbReference type="Gene3D" id="3.30.470.30">
    <property type="entry name" value="DNA ligase/mRNA capping enzyme"/>
    <property type="match status" value="1"/>
</dbReference>
<dbReference type="Gene3D" id="2.40.50.140">
    <property type="entry name" value="Nucleic acid-binding proteins"/>
    <property type="match status" value="1"/>
</dbReference>
<dbReference type="InterPro" id="IPR001357">
    <property type="entry name" value="BRCT_dom"/>
</dbReference>
<evidence type="ECO:0000256" key="7">
    <source>
        <dbReference type="ARBA" id="ARBA00022842"/>
    </source>
</evidence>
<feature type="binding site" evidence="11">
    <location>
        <position position="418"/>
    </location>
    <ligand>
        <name>Zn(2+)</name>
        <dbReference type="ChEBI" id="CHEBI:29105"/>
    </ligand>
</feature>
<feature type="binding site" evidence="11">
    <location>
        <position position="178"/>
    </location>
    <ligand>
        <name>NAD(+)</name>
        <dbReference type="ChEBI" id="CHEBI:57540"/>
    </ligand>
</feature>
<keyword evidence="4 11" id="KW-0479">Metal-binding</keyword>
<dbReference type="FunFam" id="3.30.470.30:FF:000001">
    <property type="entry name" value="DNA ligase"/>
    <property type="match status" value="1"/>
</dbReference>
<keyword evidence="7 11" id="KW-0460">Magnesium</keyword>
<dbReference type="InterPro" id="IPR012340">
    <property type="entry name" value="NA-bd_OB-fold"/>
</dbReference>
<keyword evidence="11" id="KW-0464">Manganese</keyword>
<keyword evidence="8 11" id="KW-0520">NAD</keyword>
<dbReference type="InterPro" id="IPR004150">
    <property type="entry name" value="NAD_DNA_ligase_OB"/>
</dbReference>
<evidence type="ECO:0000313" key="15">
    <source>
        <dbReference type="Proteomes" id="UP000824267"/>
    </source>
</evidence>
<keyword evidence="9 11" id="KW-0234">DNA repair</keyword>
<dbReference type="InterPro" id="IPR010994">
    <property type="entry name" value="RuvA_2-like"/>
</dbReference>
<dbReference type="NCBIfam" id="NF005932">
    <property type="entry name" value="PRK07956.1"/>
    <property type="match status" value="1"/>
</dbReference>
<dbReference type="GO" id="GO:0046872">
    <property type="term" value="F:metal ion binding"/>
    <property type="evidence" value="ECO:0007669"/>
    <property type="project" value="UniProtKB-KW"/>
</dbReference>
<feature type="binding site" evidence="11">
    <location>
        <position position="317"/>
    </location>
    <ligand>
        <name>NAD(+)</name>
        <dbReference type="ChEBI" id="CHEBI:57540"/>
    </ligand>
</feature>
<evidence type="ECO:0000256" key="6">
    <source>
        <dbReference type="ARBA" id="ARBA00022833"/>
    </source>
</evidence>
<protein>
    <recommendedName>
        <fullName evidence="11">DNA ligase</fullName>
        <ecNumber evidence="11">6.5.1.2</ecNumber>
    </recommendedName>
    <alternativeName>
        <fullName evidence="11">Polydeoxyribonucleotide synthase [NAD(+)]</fullName>
    </alternativeName>
</protein>
<dbReference type="SUPFAM" id="SSF47781">
    <property type="entry name" value="RuvA domain 2-like"/>
    <property type="match status" value="1"/>
</dbReference>
<evidence type="ECO:0000256" key="11">
    <source>
        <dbReference type="HAMAP-Rule" id="MF_01588"/>
    </source>
</evidence>
<comment type="cofactor">
    <cofactor evidence="11">
        <name>Mg(2+)</name>
        <dbReference type="ChEBI" id="CHEBI:18420"/>
    </cofactor>
    <cofactor evidence="11">
        <name>Mn(2+)</name>
        <dbReference type="ChEBI" id="CHEBI:29035"/>
    </cofactor>
</comment>
<dbReference type="GO" id="GO:0005829">
    <property type="term" value="C:cytosol"/>
    <property type="evidence" value="ECO:0007669"/>
    <property type="project" value="TreeGrafter"/>
</dbReference>
<evidence type="ECO:0000256" key="3">
    <source>
        <dbReference type="ARBA" id="ARBA00022705"/>
    </source>
</evidence>
<dbReference type="Pfam" id="PF01653">
    <property type="entry name" value="DNA_ligase_aden"/>
    <property type="match status" value="1"/>
</dbReference>
<feature type="binding site" evidence="11">
    <location>
        <position position="293"/>
    </location>
    <ligand>
        <name>NAD(+)</name>
        <dbReference type="ChEBI" id="CHEBI:57540"/>
    </ligand>
</feature>
<dbReference type="FunFam" id="1.10.287.610:FF:000002">
    <property type="entry name" value="DNA ligase"/>
    <property type="match status" value="1"/>
</dbReference>
<evidence type="ECO:0000256" key="2">
    <source>
        <dbReference type="ARBA" id="ARBA00022598"/>
    </source>
</evidence>
<dbReference type="PROSITE" id="PS50172">
    <property type="entry name" value="BRCT"/>
    <property type="match status" value="1"/>
</dbReference>
<dbReference type="EMBL" id="DXGG01000212">
    <property type="protein sequence ID" value="HIW87947.1"/>
    <property type="molecule type" value="Genomic_DNA"/>
</dbReference>
<dbReference type="InterPro" id="IPR001679">
    <property type="entry name" value="DNA_ligase"/>
</dbReference>
<dbReference type="SUPFAM" id="SSF56091">
    <property type="entry name" value="DNA ligase/mRNA capping enzyme, catalytic domain"/>
    <property type="match status" value="1"/>
</dbReference>
<dbReference type="Gene3D" id="6.20.10.30">
    <property type="match status" value="1"/>
</dbReference>
<feature type="binding site" evidence="11">
    <location>
        <position position="141"/>
    </location>
    <ligand>
        <name>NAD(+)</name>
        <dbReference type="ChEBI" id="CHEBI:57540"/>
    </ligand>
</feature>
<comment type="caution">
    <text evidence="11">Lacks conserved residue(s) required for the propagation of feature annotation.</text>
</comment>
<dbReference type="Proteomes" id="UP000824267">
    <property type="component" value="Unassembled WGS sequence"/>
</dbReference>
<evidence type="ECO:0000256" key="12">
    <source>
        <dbReference type="SAM" id="MobiDB-lite"/>
    </source>
</evidence>
<dbReference type="SUPFAM" id="SSF52113">
    <property type="entry name" value="BRCT domain"/>
    <property type="match status" value="1"/>
</dbReference>
<dbReference type="InterPro" id="IPR013839">
    <property type="entry name" value="DNAligase_adenylation"/>
</dbReference>
<feature type="binding site" evidence="11">
    <location>
        <position position="118"/>
    </location>
    <ligand>
        <name>NAD(+)</name>
        <dbReference type="ChEBI" id="CHEBI:57540"/>
    </ligand>
</feature>
<dbReference type="Gene3D" id="3.40.50.10190">
    <property type="entry name" value="BRCT domain"/>
    <property type="match status" value="1"/>
</dbReference>
<dbReference type="PANTHER" id="PTHR23389">
    <property type="entry name" value="CHROMOSOME TRANSMISSION FIDELITY FACTOR 18"/>
    <property type="match status" value="1"/>
</dbReference>
<dbReference type="GO" id="GO:0006260">
    <property type="term" value="P:DNA replication"/>
    <property type="evidence" value="ECO:0007669"/>
    <property type="project" value="UniProtKB-KW"/>
</dbReference>
<feature type="binding site" evidence="11">
    <location>
        <position position="415"/>
    </location>
    <ligand>
        <name>Zn(2+)</name>
        <dbReference type="ChEBI" id="CHEBI:29105"/>
    </ligand>
</feature>
<comment type="function">
    <text evidence="1 11">DNA ligase that catalyzes the formation of phosphodiester linkages between 5'-phosphoryl and 3'-hydroxyl groups in double-stranded DNA using NAD as a coenzyme and as the energy source for the reaction. It is essential for DNA replication and repair of damaged DNA.</text>
</comment>
<dbReference type="InterPro" id="IPR041663">
    <property type="entry name" value="DisA/LigA_HHH"/>
</dbReference>
<dbReference type="CDD" id="cd17748">
    <property type="entry name" value="BRCT_DNA_ligase_like"/>
    <property type="match status" value="1"/>
</dbReference>
<dbReference type="Pfam" id="PF03119">
    <property type="entry name" value="DNA_ligase_ZBD"/>
    <property type="match status" value="1"/>
</dbReference>
<feature type="active site" description="N6-AMP-lysine intermediate" evidence="11">
    <location>
        <position position="120"/>
    </location>
</feature>
<accession>A0A9D1RHY9</accession>
<dbReference type="PANTHER" id="PTHR23389:SF9">
    <property type="entry name" value="DNA LIGASE"/>
    <property type="match status" value="1"/>
</dbReference>
<evidence type="ECO:0000256" key="5">
    <source>
        <dbReference type="ARBA" id="ARBA00022763"/>
    </source>
</evidence>
<feature type="domain" description="BRCT" evidence="13">
    <location>
        <begin position="604"/>
        <end position="685"/>
    </location>
</feature>
<sequence>MTSLRFKEAEERVRELRERINRFNWEYYVLDSPSVSDGEFDMLLKELERLEDEYPELQSPSSPTRRVGGEPNKDFVQREHSYPMLSLSNTYSREEIVDFVNRAEEALDLKGKTEWVCELKYDGVAISLLYEDRKFARALTRGNGIVGDDVSDNIRTIRSIPLELYGNDIPLRFEIRGEVIFPHKAFEQFNKIRMDNGEEPFANPRNAASGSIKLLDPREVAERKLECFLYYLMGEDIKGETHYQRLQQARQWGFNVPKYMAVADGVEQIMDFINYWDEQRHHLPFDIDGIVIKLNDVNLWERLGSTAKNPRWATAFKFKAEQAHSKLLKIEYQVGRTGRVTPVAVFEPAWLAGTWVKRASIHNEDQMQKLGIRYGDEVIVEKGGEIIPKIVGVIHSDGKHTVQAEQNAVSFIENCPVCGAKLVKREDEAGHYCPNYNHCPPQILGRFQHFISRKAMDIDSLGGERMQAMIDKGLVKDFSDLYTLRKEDLIGLSSSNSQNKATIQEKGAQNIINAIEKSKQAPFERVLFALGIRYVGEVTAKKLARHYKDIDNLIAASFDELKQTDDVGTITAESLREYFENSENIELINRLKVCGLKFKTEQTGTSSRLEGLGFVVSGTFDSFSREELKKIIEEHSGKIISSVSSKVDYLVCGHKMGPEKKKKAEKLGVKMITEDEFKQMLNEKE</sequence>
<comment type="caution">
    <text evidence="14">The sequence shown here is derived from an EMBL/GenBank/DDBJ whole genome shotgun (WGS) entry which is preliminary data.</text>
</comment>
<reference evidence="14" key="2">
    <citation type="submission" date="2021-04" db="EMBL/GenBank/DDBJ databases">
        <authorList>
            <person name="Gilroy R."/>
        </authorList>
    </citation>
    <scope>NUCLEOTIDE SEQUENCE</scope>
    <source>
        <strain evidence="14">Gambia16-930</strain>
    </source>
</reference>
<evidence type="ECO:0000256" key="1">
    <source>
        <dbReference type="ARBA" id="ARBA00004067"/>
    </source>
</evidence>
<dbReference type="InterPro" id="IPR036420">
    <property type="entry name" value="BRCT_dom_sf"/>
</dbReference>
<dbReference type="InterPro" id="IPR013840">
    <property type="entry name" value="DNAligase_N"/>
</dbReference>
<dbReference type="SUPFAM" id="SSF50249">
    <property type="entry name" value="Nucleic acid-binding proteins"/>
    <property type="match status" value="1"/>
</dbReference>
<reference evidence="14" key="1">
    <citation type="journal article" date="2021" name="PeerJ">
        <title>Extensive microbial diversity within the chicken gut microbiome revealed by metagenomics and culture.</title>
        <authorList>
            <person name="Gilroy R."/>
            <person name="Ravi A."/>
            <person name="Getino M."/>
            <person name="Pursley I."/>
            <person name="Horton D.L."/>
            <person name="Alikhan N.F."/>
            <person name="Baker D."/>
            <person name="Gharbi K."/>
            <person name="Hall N."/>
            <person name="Watson M."/>
            <person name="Adriaenssens E.M."/>
            <person name="Foster-Nyarko E."/>
            <person name="Jarju S."/>
            <person name="Secka A."/>
            <person name="Antonio M."/>
            <person name="Oren A."/>
            <person name="Chaudhuri R.R."/>
            <person name="La Ragione R."/>
            <person name="Hildebrand F."/>
            <person name="Pallen M.J."/>
        </authorList>
    </citation>
    <scope>NUCLEOTIDE SEQUENCE</scope>
    <source>
        <strain evidence="14">Gambia16-930</strain>
    </source>
</reference>
<evidence type="ECO:0000256" key="4">
    <source>
        <dbReference type="ARBA" id="ARBA00022723"/>
    </source>
</evidence>
<feature type="binding site" evidence="11">
    <location>
        <begin position="37"/>
        <end position="41"/>
    </location>
    <ligand>
        <name>NAD(+)</name>
        <dbReference type="ChEBI" id="CHEBI:57540"/>
    </ligand>
</feature>
<dbReference type="Pfam" id="PF03120">
    <property type="entry name" value="OB_DNA_ligase"/>
    <property type="match status" value="1"/>
</dbReference>
<keyword evidence="5 11" id="KW-0227">DNA damage</keyword>
<dbReference type="CDD" id="cd00114">
    <property type="entry name" value="LIGANc"/>
    <property type="match status" value="1"/>
</dbReference>
<evidence type="ECO:0000259" key="13">
    <source>
        <dbReference type="PROSITE" id="PS50172"/>
    </source>
</evidence>
<evidence type="ECO:0000256" key="10">
    <source>
        <dbReference type="ARBA" id="ARBA00034005"/>
    </source>
</evidence>
<comment type="similarity">
    <text evidence="11">Belongs to the NAD-dependent DNA ligase family. LigA subfamily.</text>
</comment>
<dbReference type="InterPro" id="IPR004149">
    <property type="entry name" value="Znf_DNAligase_C4"/>
</dbReference>
<organism evidence="14 15">
    <name type="scientific">Candidatus Onthomorpha intestinigallinarum</name>
    <dbReference type="NCBI Taxonomy" id="2840880"/>
    <lineage>
        <taxon>Bacteria</taxon>
        <taxon>Pseudomonadati</taxon>
        <taxon>Bacteroidota</taxon>
        <taxon>Bacteroidia</taxon>
        <taxon>Bacteroidales</taxon>
        <taxon>Candidatus Onthomorpha</taxon>
    </lineage>
</organism>
<feature type="region of interest" description="Disordered" evidence="12">
    <location>
        <begin position="53"/>
        <end position="72"/>
    </location>
</feature>
<dbReference type="Gene3D" id="1.10.150.20">
    <property type="entry name" value="5' to 3' exonuclease, C-terminal subdomain"/>
    <property type="match status" value="2"/>
</dbReference>
<name>A0A9D1RHY9_9BACT</name>
<dbReference type="NCBIfam" id="TIGR00575">
    <property type="entry name" value="dnlj"/>
    <property type="match status" value="1"/>
</dbReference>
<gene>
    <name evidence="11 14" type="primary">ligA</name>
    <name evidence="14" type="ORF">IAC47_06715</name>
</gene>
<dbReference type="Pfam" id="PF00533">
    <property type="entry name" value="BRCT"/>
    <property type="match status" value="1"/>
</dbReference>
<comment type="catalytic activity">
    <reaction evidence="10 11">
        <text>NAD(+) + (deoxyribonucleotide)n-3'-hydroxyl + 5'-phospho-(deoxyribonucleotide)m = (deoxyribonucleotide)n+m + AMP + beta-nicotinamide D-nucleotide.</text>
        <dbReference type="EC" id="6.5.1.2"/>
    </reaction>
</comment>